<dbReference type="CDD" id="cd00761">
    <property type="entry name" value="Glyco_tranf_GTA_type"/>
    <property type="match status" value="1"/>
</dbReference>
<dbReference type="EMBL" id="FNFT01000010">
    <property type="protein sequence ID" value="SDK40741.1"/>
    <property type="molecule type" value="Genomic_DNA"/>
</dbReference>
<evidence type="ECO:0000259" key="1">
    <source>
        <dbReference type="Pfam" id="PF00535"/>
    </source>
</evidence>
<dbReference type="Gene3D" id="3.90.550.10">
    <property type="entry name" value="Spore Coat Polysaccharide Biosynthesis Protein SpsA, Chain A"/>
    <property type="match status" value="1"/>
</dbReference>
<dbReference type="PANTHER" id="PTHR43685:SF2">
    <property type="entry name" value="GLYCOSYLTRANSFERASE 2-LIKE DOMAIN-CONTAINING PROTEIN"/>
    <property type="match status" value="1"/>
</dbReference>
<dbReference type="PANTHER" id="PTHR43685">
    <property type="entry name" value="GLYCOSYLTRANSFERASE"/>
    <property type="match status" value="1"/>
</dbReference>
<organism evidence="2 3">
    <name type="scientific">Methanoculleus thermophilus</name>
    <dbReference type="NCBI Taxonomy" id="2200"/>
    <lineage>
        <taxon>Archaea</taxon>
        <taxon>Methanobacteriati</taxon>
        <taxon>Methanobacteriota</taxon>
        <taxon>Stenosarchaea group</taxon>
        <taxon>Methanomicrobia</taxon>
        <taxon>Methanomicrobiales</taxon>
        <taxon>Methanomicrobiaceae</taxon>
        <taxon>Methanoculleus</taxon>
    </lineage>
</organism>
<evidence type="ECO:0000313" key="2">
    <source>
        <dbReference type="EMBL" id="SDK40741.1"/>
    </source>
</evidence>
<sequence>MRVLSTTEQRSSELFQIPRARPDREQRVHHPILPNELDSSTEPEISVVIPLLNKGPHIRRALQSVISQTVQDFEVIVVDGGSTDSGPEIVKGFGDPRIRFVRQRGSGVSAARNQGVSMSRADLVAFLDADDEWMPRHLETILSLKREFPEAGAYTTAYKIRKVSGRLRWAKYRAIPPAPWRGLIPNYFKSAALGEYPVWTSVVCIPKKIFTEVGGFPEDAWFGEDADLFGKIALKYPIAFNWYMGAIYHWEAANRVCGRQLPLAPEPFVKTALQSMENGAIPHELLSDVQEYVAKKEIARAARNLIAGESEEANRILKAYRTECLRHRRLILRSMAAIPLPLFWKAVKLKDLFDLYI</sequence>
<proteinExistence type="predicted"/>
<dbReference type="InterPro" id="IPR050834">
    <property type="entry name" value="Glycosyltransf_2"/>
</dbReference>
<dbReference type="RefSeq" id="WP_083524843.1">
    <property type="nucleotide sequence ID" value="NZ_BCNX01000009.1"/>
</dbReference>
<dbReference type="AlphaFoldDB" id="A0A1G9BML5"/>
<protein>
    <submittedName>
        <fullName evidence="2">Glycosyl transferase family 2</fullName>
    </submittedName>
</protein>
<dbReference type="InterPro" id="IPR029044">
    <property type="entry name" value="Nucleotide-diphossugar_trans"/>
</dbReference>
<feature type="domain" description="Glycosyltransferase 2-like" evidence="1">
    <location>
        <begin position="46"/>
        <end position="172"/>
    </location>
</feature>
<keyword evidence="2" id="KW-0808">Transferase</keyword>
<accession>A0A1G9BML5</accession>
<dbReference type="OrthoDB" id="46222at2157"/>
<dbReference type="STRING" id="2200.GCA_001571405_01834"/>
<evidence type="ECO:0000313" key="3">
    <source>
        <dbReference type="Proteomes" id="UP000326500"/>
    </source>
</evidence>
<keyword evidence="3" id="KW-1185">Reference proteome</keyword>
<dbReference type="Proteomes" id="UP000326500">
    <property type="component" value="Unassembled WGS sequence"/>
</dbReference>
<dbReference type="InterPro" id="IPR001173">
    <property type="entry name" value="Glyco_trans_2-like"/>
</dbReference>
<dbReference type="SUPFAM" id="SSF53448">
    <property type="entry name" value="Nucleotide-diphospho-sugar transferases"/>
    <property type="match status" value="1"/>
</dbReference>
<gene>
    <name evidence="2" type="ORF">SAMN04488571_11020</name>
</gene>
<dbReference type="Pfam" id="PF00535">
    <property type="entry name" value="Glycos_transf_2"/>
    <property type="match status" value="1"/>
</dbReference>
<dbReference type="GO" id="GO:0016740">
    <property type="term" value="F:transferase activity"/>
    <property type="evidence" value="ECO:0007669"/>
    <property type="project" value="UniProtKB-KW"/>
</dbReference>
<reference evidence="2 3" key="1">
    <citation type="submission" date="2016-10" db="EMBL/GenBank/DDBJ databases">
        <authorList>
            <person name="Varghese N."/>
            <person name="Submissions S."/>
        </authorList>
    </citation>
    <scope>NUCLEOTIDE SEQUENCE [LARGE SCALE GENOMIC DNA]</scope>
    <source>
        <strain evidence="2 3">DSM 2373</strain>
    </source>
</reference>
<name>A0A1G9BML5_9EURY</name>